<keyword evidence="1" id="KW-1003">Cell membrane</keyword>
<evidence type="ECO:0000256" key="1">
    <source>
        <dbReference type="ARBA" id="ARBA00022475"/>
    </source>
</evidence>
<proteinExistence type="predicted"/>
<feature type="transmembrane region" description="Helical" evidence="5">
    <location>
        <begin position="6"/>
        <end position="30"/>
    </location>
</feature>
<dbReference type="EMBL" id="JAGYPJ010000001">
    <property type="protein sequence ID" value="MBS4198351.1"/>
    <property type="molecule type" value="Genomic_DNA"/>
</dbReference>
<evidence type="ECO:0000256" key="4">
    <source>
        <dbReference type="ARBA" id="ARBA00023136"/>
    </source>
</evidence>
<organism evidence="6 7">
    <name type="scientific">Lederbergia citrisecunda</name>
    <dbReference type="NCBI Taxonomy" id="2833583"/>
    <lineage>
        <taxon>Bacteria</taxon>
        <taxon>Bacillati</taxon>
        <taxon>Bacillota</taxon>
        <taxon>Bacilli</taxon>
        <taxon>Bacillales</taxon>
        <taxon>Bacillaceae</taxon>
        <taxon>Lederbergia</taxon>
    </lineage>
</organism>
<keyword evidence="7" id="KW-1185">Reference proteome</keyword>
<evidence type="ECO:0000256" key="2">
    <source>
        <dbReference type="ARBA" id="ARBA00022692"/>
    </source>
</evidence>
<dbReference type="Proteomes" id="UP000682713">
    <property type="component" value="Unassembled WGS sequence"/>
</dbReference>
<dbReference type="AlphaFoldDB" id="A0A942YLH4"/>
<reference evidence="6 7" key="1">
    <citation type="submission" date="2021-05" db="EMBL/GenBank/DDBJ databases">
        <title>Novel Bacillus species.</title>
        <authorList>
            <person name="Liu G."/>
        </authorList>
    </citation>
    <scope>NUCLEOTIDE SEQUENCE [LARGE SCALE GENOMIC DNA]</scope>
    <source>
        <strain evidence="6 7">FJAT-49732</strain>
    </source>
</reference>
<keyword evidence="4 5" id="KW-0472">Membrane</keyword>
<evidence type="ECO:0000313" key="7">
    <source>
        <dbReference type="Proteomes" id="UP000682713"/>
    </source>
</evidence>
<keyword evidence="2 5" id="KW-0812">Transmembrane</keyword>
<feature type="transmembrane region" description="Helical" evidence="5">
    <location>
        <begin position="42"/>
        <end position="61"/>
    </location>
</feature>
<feature type="transmembrane region" description="Helical" evidence="5">
    <location>
        <begin position="67"/>
        <end position="89"/>
    </location>
</feature>
<dbReference type="NCBIfam" id="TIGR02840">
    <property type="entry name" value="spore_YtaF"/>
    <property type="match status" value="1"/>
</dbReference>
<evidence type="ECO:0000256" key="3">
    <source>
        <dbReference type="ARBA" id="ARBA00022989"/>
    </source>
</evidence>
<sequence length="214" mass="22474">MTIWATWLIILAFAVSSSIDNLGVGISYGIRKIHIRTGPNCMIAVICFLFSMAGISFGIWLSKILPGMLPVIFGSFLLFVIGLRIILLATPRKKGNEKEVITSDKQPKGIESILKNPELADIDKSGEIGWGEAILLGVALSANALTNGLGAGLLGLSPLAISITAAIGSFISVWAGVNVGAKLANVRIGKFTVGQFGTVLSGAIILVIAFTAFF</sequence>
<accession>A0A942YLH4</accession>
<feature type="transmembrane region" description="Helical" evidence="5">
    <location>
        <begin position="193"/>
        <end position="213"/>
    </location>
</feature>
<evidence type="ECO:0000256" key="5">
    <source>
        <dbReference type="SAM" id="Phobius"/>
    </source>
</evidence>
<evidence type="ECO:0000313" key="6">
    <source>
        <dbReference type="EMBL" id="MBS4198351.1"/>
    </source>
</evidence>
<protein>
    <submittedName>
        <fullName evidence="6">Sporulation membrane protein YtaF</fullName>
    </submittedName>
</protein>
<dbReference type="PANTHER" id="PTHR35529:SF2">
    <property type="entry name" value="SPORULATION PROTEIN YTAF-RELATED"/>
    <property type="match status" value="1"/>
</dbReference>
<name>A0A942YLH4_9BACI</name>
<dbReference type="PANTHER" id="PTHR35529">
    <property type="entry name" value="MANGANESE EFFLUX PUMP MNTP-RELATED"/>
    <property type="match status" value="1"/>
</dbReference>
<comment type="caution">
    <text evidence="6">The sequence shown here is derived from an EMBL/GenBank/DDBJ whole genome shotgun (WGS) entry which is preliminary data.</text>
</comment>
<feature type="transmembrane region" description="Helical" evidence="5">
    <location>
        <begin position="159"/>
        <end position="181"/>
    </location>
</feature>
<dbReference type="InterPro" id="IPR014205">
    <property type="entry name" value="Spore_YtaF"/>
</dbReference>
<dbReference type="Pfam" id="PF02659">
    <property type="entry name" value="Mntp"/>
    <property type="match status" value="1"/>
</dbReference>
<keyword evidence="3 5" id="KW-1133">Transmembrane helix</keyword>
<gene>
    <name evidence="6" type="primary">ytaF</name>
    <name evidence="6" type="ORF">KHA93_01585</name>
</gene>
<dbReference type="InterPro" id="IPR003810">
    <property type="entry name" value="Mntp/YtaF"/>
</dbReference>
<dbReference type="RefSeq" id="WP_213109119.1">
    <property type="nucleotide sequence ID" value="NZ_JAGYPJ010000001.1"/>
</dbReference>